<organism evidence="2">
    <name type="scientific">viral metagenome</name>
    <dbReference type="NCBI Taxonomy" id="1070528"/>
    <lineage>
        <taxon>unclassified sequences</taxon>
        <taxon>metagenomes</taxon>
        <taxon>organismal metagenomes</taxon>
    </lineage>
</organism>
<dbReference type="EMBL" id="MN739538">
    <property type="protein sequence ID" value="QHT11830.1"/>
    <property type="molecule type" value="Genomic_DNA"/>
</dbReference>
<evidence type="ECO:0000313" key="2">
    <source>
        <dbReference type="EMBL" id="QHT11830.1"/>
    </source>
</evidence>
<dbReference type="AlphaFoldDB" id="A0A6C0D6B2"/>
<evidence type="ECO:0000256" key="1">
    <source>
        <dbReference type="SAM" id="Phobius"/>
    </source>
</evidence>
<keyword evidence="1" id="KW-0812">Transmembrane</keyword>
<feature type="transmembrane region" description="Helical" evidence="1">
    <location>
        <begin position="6"/>
        <end position="23"/>
    </location>
</feature>
<accession>A0A6C0D6B2</accession>
<keyword evidence="1" id="KW-0472">Membrane</keyword>
<protein>
    <submittedName>
        <fullName evidence="2">Uncharacterized protein</fullName>
    </submittedName>
</protein>
<proteinExistence type="predicted"/>
<reference evidence="2" key="1">
    <citation type="journal article" date="2020" name="Nature">
        <title>Giant virus diversity and host interactions through global metagenomics.</title>
        <authorList>
            <person name="Schulz F."/>
            <person name="Roux S."/>
            <person name="Paez-Espino D."/>
            <person name="Jungbluth S."/>
            <person name="Walsh D.A."/>
            <person name="Denef V.J."/>
            <person name="McMahon K.D."/>
            <person name="Konstantinidis K.T."/>
            <person name="Eloe-Fadrosh E.A."/>
            <person name="Kyrpides N.C."/>
            <person name="Woyke T."/>
        </authorList>
    </citation>
    <scope>NUCLEOTIDE SEQUENCE</scope>
    <source>
        <strain evidence="2">GVMAG-M-3300023174-124</strain>
    </source>
</reference>
<name>A0A6C0D6B2_9ZZZZ</name>
<keyword evidence="1" id="KW-1133">Transmembrane helix</keyword>
<sequence>MKNINIVFIGFLIIVFVMGMYMYSTNKLHDLFLSGNKLENMENGEKPSGSVEKKTPCPDLLIRRGNVLLLYNSNVEMIEGVNPLPFYNLDEYINYLEIERRKGRDCPVLFLQHETTTQGEDVYRMRPNPFQMEPGLMPLSAAAMSGKLPPRIPAPVIDANRAYPPYNQGNYAGFDPHGLMIGIYNKLDEIHDSTAKGPDGQTYSDNPMDPNWGGVLYTQGKVDSGKYDENNVTRPVFPQMVNTQFMPGLFGHPPPPGELPEGIKA</sequence>